<name>A0AAW1IKG5_SAPOF</name>
<accession>A0AAW1IKG5</accession>
<evidence type="ECO:0000256" key="3">
    <source>
        <dbReference type="ARBA" id="ARBA00022989"/>
    </source>
</evidence>
<dbReference type="AlphaFoldDB" id="A0AAW1IKG5"/>
<dbReference type="GO" id="GO:0016020">
    <property type="term" value="C:membrane"/>
    <property type="evidence" value="ECO:0007669"/>
    <property type="project" value="UniProtKB-SubCell"/>
</dbReference>
<comment type="subcellular location">
    <subcellularLocation>
        <location evidence="1">Membrane</location>
        <topology evidence="1">Multi-pass membrane protein</topology>
    </subcellularLocation>
</comment>
<reference evidence="8" key="1">
    <citation type="submission" date="2024-03" db="EMBL/GenBank/DDBJ databases">
        <title>WGS assembly of Saponaria officinalis var. Norfolk2.</title>
        <authorList>
            <person name="Jenkins J."/>
            <person name="Shu S."/>
            <person name="Grimwood J."/>
            <person name="Barry K."/>
            <person name="Goodstein D."/>
            <person name="Schmutz J."/>
            <person name="Leebens-Mack J."/>
            <person name="Osbourn A."/>
        </authorList>
    </citation>
    <scope>NUCLEOTIDE SEQUENCE [LARGE SCALE GENOMIC DNA]</scope>
    <source>
        <strain evidence="8">JIC</strain>
    </source>
</reference>
<organism evidence="8 9">
    <name type="scientific">Saponaria officinalis</name>
    <name type="common">Common soapwort</name>
    <name type="synonym">Lychnis saponaria</name>
    <dbReference type="NCBI Taxonomy" id="3572"/>
    <lineage>
        <taxon>Eukaryota</taxon>
        <taxon>Viridiplantae</taxon>
        <taxon>Streptophyta</taxon>
        <taxon>Embryophyta</taxon>
        <taxon>Tracheophyta</taxon>
        <taxon>Spermatophyta</taxon>
        <taxon>Magnoliopsida</taxon>
        <taxon>eudicotyledons</taxon>
        <taxon>Gunneridae</taxon>
        <taxon>Pentapetalae</taxon>
        <taxon>Caryophyllales</taxon>
        <taxon>Caryophyllaceae</taxon>
        <taxon>Caryophylleae</taxon>
        <taxon>Saponaria</taxon>
    </lineage>
</organism>
<keyword evidence="3 6" id="KW-1133">Transmembrane helix</keyword>
<evidence type="ECO:0000256" key="4">
    <source>
        <dbReference type="ARBA" id="ARBA00023136"/>
    </source>
</evidence>
<feature type="transmembrane region" description="Helical" evidence="6">
    <location>
        <begin position="217"/>
        <end position="240"/>
    </location>
</feature>
<dbReference type="SMART" id="SM00724">
    <property type="entry name" value="TLC"/>
    <property type="match status" value="1"/>
</dbReference>
<keyword evidence="9" id="KW-1185">Reference proteome</keyword>
<evidence type="ECO:0000313" key="9">
    <source>
        <dbReference type="Proteomes" id="UP001443914"/>
    </source>
</evidence>
<dbReference type="PROSITE" id="PS50922">
    <property type="entry name" value="TLC"/>
    <property type="match status" value="1"/>
</dbReference>
<keyword evidence="4 5" id="KW-0472">Membrane</keyword>
<feature type="domain" description="TLC" evidence="7">
    <location>
        <begin position="34"/>
        <end position="249"/>
    </location>
</feature>
<dbReference type="Pfam" id="PF03798">
    <property type="entry name" value="TRAM_LAG1_CLN8"/>
    <property type="match status" value="1"/>
</dbReference>
<evidence type="ECO:0000256" key="6">
    <source>
        <dbReference type="SAM" id="Phobius"/>
    </source>
</evidence>
<evidence type="ECO:0000259" key="7">
    <source>
        <dbReference type="PROSITE" id="PS50922"/>
    </source>
</evidence>
<dbReference type="InterPro" id="IPR040327">
    <property type="entry name" value="At5g14285-like"/>
</dbReference>
<dbReference type="PANTHER" id="PTHR31766:SF8">
    <property type="entry name" value="TLC DOMAIN-CONTAINING PROTEIN"/>
    <property type="match status" value="1"/>
</dbReference>
<dbReference type="EMBL" id="JBDFQZ010000009">
    <property type="protein sequence ID" value="KAK9689856.1"/>
    <property type="molecule type" value="Genomic_DNA"/>
</dbReference>
<evidence type="ECO:0000256" key="1">
    <source>
        <dbReference type="ARBA" id="ARBA00004141"/>
    </source>
</evidence>
<feature type="transmembrane region" description="Helical" evidence="6">
    <location>
        <begin position="82"/>
        <end position="102"/>
    </location>
</feature>
<evidence type="ECO:0000256" key="2">
    <source>
        <dbReference type="ARBA" id="ARBA00022692"/>
    </source>
</evidence>
<dbReference type="InterPro" id="IPR006634">
    <property type="entry name" value="TLC-dom"/>
</dbReference>
<evidence type="ECO:0000313" key="8">
    <source>
        <dbReference type="EMBL" id="KAK9689856.1"/>
    </source>
</evidence>
<keyword evidence="2 5" id="KW-0812">Transmembrane</keyword>
<comment type="caution">
    <text evidence="8">The sequence shown here is derived from an EMBL/GenBank/DDBJ whole genome shotgun (WGS) entry which is preliminary data.</text>
</comment>
<dbReference type="Proteomes" id="UP001443914">
    <property type="component" value="Unassembled WGS sequence"/>
</dbReference>
<evidence type="ECO:0000256" key="5">
    <source>
        <dbReference type="PROSITE-ProRule" id="PRU00205"/>
    </source>
</evidence>
<sequence>MDEAIKLPQFFLFFIIIYVISHKIFKNWSPKLKYEACSCFLSLFHGTPSVILSISALFSMIINNSTQNPKNPSYFAAKNTNFQNFALDFSTGYFIMDLIHYLVFKPDDVLFIAHHLATLFVLLTCRFLVNHGAFPILIILVVAEITSLCQNVWSLARLRKNDLNFAANLYDFLVPKFYVFYTVARGVFAPLFVVKMVLVYTSGVVDAIIPTWVWCSWLLLTVSGIFASLLWILNHWVVFFKEEMGKKQQKLK</sequence>
<gene>
    <name evidence="8" type="ORF">RND81_09G086200</name>
</gene>
<proteinExistence type="predicted"/>
<dbReference type="PANTHER" id="PTHR31766">
    <property type="entry name" value="GLABROUS1 ENHANCER-BINDING PROTEIN-LIKE 2"/>
    <property type="match status" value="1"/>
</dbReference>
<feature type="transmembrane region" description="Helical" evidence="6">
    <location>
        <begin position="37"/>
        <end position="62"/>
    </location>
</feature>
<feature type="transmembrane region" description="Helical" evidence="6">
    <location>
        <begin position="6"/>
        <end position="25"/>
    </location>
</feature>
<feature type="transmembrane region" description="Helical" evidence="6">
    <location>
        <begin position="177"/>
        <end position="197"/>
    </location>
</feature>
<protein>
    <recommendedName>
        <fullName evidence="7">TLC domain-containing protein</fullName>
    </recommendedName>
</protein>